<feature type="domain" description="YqaJ viral recombinase" evidence="1">
    <location>
        <begin position="424"/>
        <end position="569"/>
    </location>
</feature>
<keyword evidence="4" id="KW-1185">Reference proteome</keyword>
<feature type="domain" description="Mutator-like transposase" evidence="2">
    <location>
        <begin position="1"/>
        <end position="236"/>
    </location>
</feature>
<evidence type="ECO:0008006" key="5">
    <source>
        <dbReference type="Google" id="ProtNLM"/>
    </source>
</evidence>
<dbReference type="CDD" id="cd22343">
    <property type="entry name" value="PDDEXK_lambda_exonuclease-like"/>
    <property type="match status" value="1"/>
</dbReference>
<dbReference type="InterPro" id="IPR011335">
    <property type="entry name" value="Restrct_endonuc-II-like"/>
</dbReference>
<gene>
    <name evidence="3" type="ORF">Zmor_001713</name>
</gene>
<dbReference type="PANTHER" id="PTHR46609:SF8">
    <property type="entry name" value="YQAJ VIRAL RECOMBINASE DOMAIN-CONTAINING PROTEIN"/>
    <property type="match status" value="1"/>
</dbReference>
<dbReference type="SUPFAM" id="SSF52980">
    <property type="entry name" value="Restriction endonuclease-like"/>
    <property type="match status" value="1"/>
</dbReference>
<accession>A0AA38MPI2</accession>
<dbReference type="Gene3D" id="3.90.320.10">
    <property type="match status" value="1"/>
</dbReference>
<dbReference type="AlphaFoldDB" id="A0AA38MPI2"/>
<evidence type="ECO:0000313" key="3">
    <source>
        <dbReference type="EMBL" id="KAJ3666260.1"/>
    </source>
</evidence>
<organism evidence="3 4">
    <name type="scientific">Zophobas morio</name>
    <dbReference type="NCBI Taxonomy" id="2755281"/>
    <lineage>
        <taxon>Eukaryota</taxon>
        <taxon>Metazoa</taxon>
        <taxon>Ecdysozoa</taxon>
        <taxon>Arthropoda</taxon>
        <taxon>Hexapoda</taxon>
        <taxon>Insecta</taxon>
        <taxon>Pterygota</taxon>
        <taxon>Neoptera</taxon>
        <taxon>Endopterygota</taxon>
        <taxon>Coleoptera</taxon>
        <taxon>Polyphaga</taxon>
        <taxon>Cucujiformia</taxon>
        <taxon>Tenebrionidae</taxon>
        <taxon>Zophobas</taxon>
    </lineage>
</organism>
<evidence type="ECO:0000259" key="2">
    <source>
        <dbReference type="Pfam" id="PF20700"/>
    </source>
</evidence>
<dbReference type="InterPro" id="IPR049012">
    <property type="entry name" value="Mutator_transp_dom"/>
</dbReference>
<dbReference type="Pfam" id="PF09588">
    <property type="entry name" value="YqaJ"/>
    <property type="match status" value="1"/>
</dbReference>
<evidence type="ECO:0000313" key="4">
    <source>
        <dbReference type="Proteomes" id="UP001168821"/>
    </source>
</evidence>
<sequence length="621" mass="71654">MLQAGQEESFLAKEAGEIDDTGVPVITVVADGSWAKRSYRSNYNSKSGAACIVGQRTGKLLFLGIRNKYCTTCHNGTNKNHLCFKNWNGSSTSMESDIILEGFKQSMTMHGLKYGFLVADGDSSVYSKIVKERPYGPFPVKKIECSNHLLRNFVSQLRVLHQKRFSSKGCQIPMLLRQMLKNNIERLRLAICCAIKYRRSTNENTSEEQNAFLKKDILNSIHHVFGNHEQCDTYFCNGSKDKEKNFIPELEQCGLYNEIIIHLNRLVNNSSSLLKHMTNNAFENYNSVLAKFIGGKRVDFTRRGGYSLRCFAAGYSWNSQGEYLSKIHQAITHRSPGVHTKRFVDKRKAVLCRKRLLYDREKRNAKRSLDKATADADYGLDPHIMDTEISDELKQRYIHRLCKTIEEINQFEASTKEQSSCTLWHEERRIRLTASAFGRICKLRPQTDCLKVSRSILTGFRGNTSTRYGVDNEVIARRDMESILKEKIRPCGLYIHPTDNYLGASPDGIIGENTLLEIKCPYAARFLTPEEAINQKKVDFATIVNNKFKLKRNHSYFYQVQGQLYVSNKKSCFFVFWTPKGVLYEEISRDETFYKEKMHQKLKDFFFNFYLKELIKDDHKS</sequence>
<dbReference type="Pfam" id="PF20700">
    <property type="entry name" value="Mutator"/>
    <property type="match status" value="1"/>
</dbReference>
<reference evidence="3" key="1">
    <citation type="journal article" date="2023" name="G3 (Bethesda)">
        <title>Whole genome assemblies of Zophobas morio and Tenebrio molitor.</title>
        <authorList>
            <person name="Kaur S."/>
            <person name="Stinson S.A."/>
            <person name="diCenzo G.C."/>
        </authorList>
    </citation>
    <scope>NUCLEOTIDE SEQUENCE</scope>
    <source>
        <strain evidence="3">QUZm001</strain>
    </source>
</reference>
<dbReference type="Proteomes" id="UP001168821">
    <property type="component" value="Unassembled WGS sequence"/>
</dbReference>
<evidence type="ECO:0000259" key="1">
    <source>
        <dbReference type="Pfam" id="PF09588"/>
    </source>
</evidence>
<dbReference type="InterPro" id="IPR019080">
    <property type="entry name" value="YqaJ_viral_recombinase"/>
</dbReference>
<dbReference type="GO" id="GO:0006281">
    <property type="term" value="P:DNA repair"/>
    <property type="evidence" value="ECO:0007669"/>
    <property type="project" value="UniProtKB-ARBA"/>
</dbReference>
<dbReference type="InterPro" id="IPR051703">
    <property type="entry name" value="NF-kappa-B_Signaling_Reg"/>
</dbReference>
<proteinExistence type="predicted"/>
<comment type="caution">
    <text evidence="3">The sequence shown here is derived from an EMBL/GenBank/DDBJ whole genome shotgun (WGS) entry which is preliminary data.</text>
</comment>
<protein>
    <recommendedName>
        <fullName evidence="5">YqaJ viral recombinase domain-containing protein</fullName>
    </recommendedName>
</protein>
<name>A0AA38MPI2_9CUCU</name>
<dbReference type="InterPro" id="IPR011604">
    <property type="entry name" value="PDDEXK-like_dom_sf"/>
</dbReference>
<dbReference type="PANTHER" id="PTHR46609">
    <property type="entry name" value="EXONUCLEASE, PHAGE-TYPE/RECB, C-TERMINAL DOMAIN-CONTAINING PROTEIN"/>
    <property type="match status" value="1"/>
</dbReference>
<dbReference type="EMBL" id="JALNTZ010000001">
    <property type="protein sequence ID" value="KAJ3666260.1"/>
    <property type="molecule type" value="Genomic_DNA"/>
</dbReference>